<keyword evidence="3" id="KW-1185">Reference proteome</keyword>
<keyword evidence="1" id="KW-0732">Signal</keyword>
<comment type="caution">
    <text evidence="2">The sequence shown here is derived from an EMBL/GenBank/DDBJ whole genome shotgun (WGS) entry which is preliminary data.</text>
</comment>
<reference evidence="2 3" key="1">
    <citation type="submission" date="2021-08" db="EMBL/GenBank/DDBJ databases">
        <title>Draft genome sequence of Spirulina subsalsa with high tolerance to salinity and hype-accumulation of phycocyanin.</title>
        <authorList>
            <person name="Pei H."/>
            <person name="Jiang L."/>
        </authorList>
    </citation>
    <scope>NUCLEOTIDE SEQUENCE [LARGE SCALE GENOMIC DNA]</scope>
    <source>
        <strain evidence="2 3">FACHB-351</strain>
    </source>
</reference>
<evidence type="ECO:0000313" key="2">
    <source>
        <dbReference type="EMBL" id="MCW6036650.1"/>
    </source>
</evidence>
<sequence length="213" mass="24741">MKSFWTRNSFSTLLGVVMSAIAISPAWAVDPAPITYNTRTDWSTPLYNEFDGFHVNDRHDRIGGLNGHFVSQWSRSGIRLTVRNFWVTGESLVPRTRYRRRYFYNRRTGHRYSRYIPYTDYQRVQHWSHRDISPDVIHFRINGEAYEYSGGEVPPDLAAALANAPRGNMTIRLEFQDPDSGRRRASYDVEIGAGTVAAWRQVFGEERETRSEN</sequence>
<accession>A0ABT3L576</accession>
<evidence type="ECO:0000256" key="1">
    <source>
        <dbReference type="SAM" id="SignalP"/>
    </source>
</evidence>
<proteinExistence type="predicted"/>
<gene>
    <name evidence="2" type="ORF">K4A83_10295</name>
</gene>
<dbReference type="Proteomes" id="UP001526426">
    <property type="component" value="Unassembled WGS sequence"/>
</dbReference>
<feature type="signal peptide" evidence="1">
    <location>
        <begin position="1"/>
        <end position="28"/>
    </location>
</feature>
<dbReference type="RefSeq" id="WP_265264443.1">
    <property type="nucleotide sequence ID" value="NZ_JAIHOM010000042.1"/>
</dbReference>
<protein>
    <submittedName>
        <fullName evidence="2">Uncharacterized protein</fullName>
    </submittedName>
</protein>
<feature type="chain" id="PRO_5046781944" evidence="1">
    <location>
        <begin position="29"/>
        <end position="213"/>
    </location>
</feature>
<organism evidence="2 3">
    <name type="scientific">Spirulina subsalsa FACHB-351</name>
    <dbReference type="NCBI Taxonomy" id="234711"/>
    <lineage>
        <taxon>Bacteria</taxon>
        <taxon>Bacillati</taxon>
        <taxon>Cyanobacteriota</taxon>
        <taxon>Cyanophyceae</taxon>
        <taxon>Spirulinales</taxon>
        <taxon>Spirulinaceae</taxon>
        <taxon>Spirulina</taxon>
    </lineage>
</organism>
<name>A0ABT3L576_9CYAN</name>
<evidence type="ECO:0000313" key="3">
    <source>
        <dbReference type="Proteomes" id="UP001526426"/>
    </source>
</evidence>
<dbReference type="EMBL" id="JAIHOM010000042">
    <property type="protein sequence ID" value="MCW6036650.1"/>
    <property type="molecule type" value="Genomic_DNA"/>
</dbReference>